<keyword evidence="4" id="KW-1185">Reference proteome</keyword>
<keyword evidence="1" id="KW-0472">Membrane</keyword>
<dbReference type="RefSeq" id="WP_122824884.1">
    <property type="nucleotide sequence ID" value="NZ_CP033325.1"/>
</dbReference>
<feature type="signal peptide" evidence="2">
    <location>
        <begin position="1"/>
        <end position="20"/>
    </location>
</feature>
<keyword evidence="1" id="KW-1133">Transmembrane helix</keyword>
<reference evidence="4" key="1">
    <citation type="journal article" date="2019" name="Int. J. Syst. Evol. Microbiol.">
        <title>The Global Catalogue of Microorganisms (GCM) 10K type strain sequencing project: providing services to taxonomists for standard genome sequencing and annotation.</title>
        <authorList>
            <consortium name="The Broad Institute Genomics Platform"/>
            <consortium name="The Broad Institute Genome Sequencing Center for Infectious Disease"/>
            <person name="Wu L."/>
            <person name="Ma J."/>
        </authorList>
    </citation>
    <scope>NUCLEOTIDE SEQUENCE [LARGE SCALE GENOMIC DNA]</scope>
    <source>
        <strain evidence="4">JCM 3369</strain>
    </source>
</reference>
<comment type="caution">
    <text evidence="3">The sequence shown here is derived from an EMBL/GenBank/DDBJ whole genome shotgun (WGS) entry which is preliminary data.</text>
</comment>
<keyword evidence="2" id="KW-0732">Signal</keyword>
<evidence type="ECO:0000313" key="3">
    <source>
        <dbReference type="EMBL" id="MFC4554367.1"/>
    </source>
</evidence>
<evidence type="ECO:0000313" key="4">
    <source>
        <dbReference type="Proteomes" id="UP001595955"/>
    </source>
</evidence>
<sequence>MRLVLVAVTALLLLAPTSEAAVPDAGAVPARAAVLEPVGAATPVATLPDDVSAWFAGEAPEHVRDTDVLDVPAEARDRVVVGPPRAVHRWSENFLDGSDLDPVSVPGEEWLATLTLVGEGSVETVGTVRAHREGADGELSLAGLDEDTELADVLATLSTALPMIFDPAVDGWFSAADGEVWPLTSGARDLLVGAVPAEVFQSVLAEQYAAADEDPDAAVGGELPDQAADGLSPALVAAAVVLLLGALVAVLLVRQHRRADSRIEADVRAAVDDRTGP</sequence>
<accession>A0ABV9D7M4</accession>
<organism evidence="3 4">
    <name type="scientific">Georgenia faecalis</name>
    <dbReference type="NCBI Taxonomy" id="2483799"/>
    <lineage>
        <taxon>Bacteria</taxon>
        <taxon>Bacillati</taxon>
        <taxon>Actinomycetota</taxon>
        <taxon>Actinomycetes</taxon>
        <taxon>Micrococcales</taxon>
        <taxon>Bogoriellaceae</taxon>
        <taxon>Georgenia</taxon>
    </lineage>
</organism>
<evidence type="ECO:0000256" key="2">
    <source>
        <dbReference type="SAM" id="SignalP"/>
    </source>
</evidence>
<feature type="transmembrane region" description="Helical" evidence="1">
    <location>
        <begin position="234"/>
        <end position="253"/>
    </location>
</feature>
<keyword evidence="1" id="KW-0812">Transmembrane</keyword>
<gene>
    <name evidence="3" type="ORF">ACFO3F_03815</name>
</gene>
<dbReference type="Proteomes" id="UP001595955">
    <property type="component" value="Unassembled WGS sequence"/>
</dbReference>
<name>A0ABV9D7M4_9MICO</name>
<dbReference type="EMBL" id="JBHSGF010000002">
    <property type="protein sequence ID" value="MFC4554367.1"/>
    <property type="molecule type" value="Genomic_DNA"/>
</dbReference>
<evidence type="ECO:0000256" key="1">
    <source>
        <dbReference type="SAM" id="Phobius"/>
    </source>
</evidence>
<protein>
    <submittedName>
        <fullName evidence="3">Uncharacterized protein</fullName>
    </submittedName>
</protein>
<feature type="chain" id="PRO_5045337898" evidence="2">
    <location>
        <begin position="21"/>
        <end position="277"/>
    </location>
</feature>
<proteinExistence type="predicted"/>